<name>A0ABR1JNT1_9AGAR</name>
<dbReference type="EMBL" id="JBANRG010000008">
    <property type="protein sequence ID" value="KAK7464313.1"/>
    <property type="molecule type" value="Genomic_DNA"/>
</dbReference>
<evidence type="ECO:0000256" key="1">
    <source>
        <dbReference type="SAM" id="MobiDB-lite"/>
    </source>
</evidence>
<feature type="compositionally biased region" description="Low complexity" evidence="1">
    <location>
        <begin position="29"/>
        <end position="42"/>
    </location>
</feature>
<evidence type="ECO:0000313" key="2">
    <source>
        <dbReference type="EMBL" id="KAK7464313.1"/>
    </source>
</evidence>
<dbReference type="Proteomes" id="UP001498398">
    <property type="component" value="Unassembled WGS sequence"/>
</dbReference>
<comment type="caution">
    <text evidence="2">The sequence shown here is derived from an EMBL/GenBank/DDBJ whole genome shotgun (WGS) entry which is preliminary data.</text>
</comment>
<feature type="compositionally biased region" description="Low complexity" evidence="1">
    <location>
        <begin position="1"/>
        <end position="17"/>
    </location>
</feature>
<feature type="compositionally biased region" description="Basic and acidic residues" evidence="1">
    <location>
        <begin position="144"/>
        <end position="163"/>
    </location>
</feature>
<feature type="region of interest" description="Disordered" evidence="1">
    <location>
        <begin position="211"/>
        <end position="231"/>
    </location>
</feature>
<feature type="compositionally biased region" description="Basic and acidic residues" evidence="1">
    <location>
        <begin position="117"/>
        <end position="128"/>
    </location>
</feature>
<proteinExistence type="predicted"/>
<keyword evidence="3" id="KW-1185">Reference proteome</keyword>
<sequence length="242" mass="26757">MHLTTFTSFTSKQTSSTPALETTPDHVESSVSVTVPSPVDDSATNTDNDPSSPVDFDEPQSLSQTFYPSLKDQRAFEHDRQRSKKAADLAKAKARKGQWSLLTYDSKRAFSRSPTRTPEKSKRFKPEEVEALETATTGNVRGDVTARRDRPTSTGDTKSEVKLADLISSGSVRKPRARKGKDSEYEVVPHVRSVIVLDDVVTHDVSFDEPWEHIDHSDSDDSDSAARKGSKKTYADILSVAK</sequence>
<feature type="compositionally biased region" description="Basic and acidic residues" evidence="1">
    <location>
        <begin position="71"/>
        <end position="91"/>
    </location>
</feature>
<reference evidence="2 3" key="1">
    <citation type="submission" date="2024-01" db="EMBL/GenBank/DDBJ databases">
        <title>A draft genome for the cacao thread blight pathogen Marasmiellus scandens.</title>
        <authorList>
            <person name="Baruah I.K."/>
            <person name="Leung J."/>
            <person name="Bukari Y."/>
            <person name="Amoako-Attah I."/>
            <person name="Meinhardt L.W."/>
            <person name="Bailey B.A."/>
            <person name="Cohen S.P."/>
        </authorList>
    </citation>
    <scope>NUCLEOTIDE SEQUENCE [LARGE SCALE GENOMIC DNA]</scope>
    <source>
        <strain evidence="2 3">GH-19</strain>
    </source>
</reference>
<organism evidence="2 3">
    <name type="scientific">Marasmiellus scandens</name>
    <dbReference type="NCBI Taxonomy" id="2682957"/>
    <lineage>
        <taxon>Eukaryota</taxon>
        <taxon>Fungi</taxon>
        <taxon>Dikarya</taxon>
        <taxon>Basidiomycota</taxon>
        <taxon>Agaricomycotina</taxon>
        <taxon>Agaricomycetes</taxon>
        <taxon>Agaricomycetidae</taxon>
        <taxon>Agaricales</taxon>
        <taxon>Marasmiineae</taxon>
        <taxon>Omphalotaceae</taxon>
        <taxon>Marasmiellus</taxon>
    </lineage>
</organism>
<gene>
    <name evidence="2" type="ORF">VKT23_006481</name>
</gene>
<feature type="region of interest" description="Disordered" evidence="1">
    <location>
        <begin position="1"/>
        <end position="184"/>
    </location>
</feature>
<accession>A0ABR1JNT1</accession>
<protein>
    <submittedName>
        <fullName evidence="2">Uncharacterized protein</fullName>
    </submittedName>
</protein>
<evidence type="ECO:0000313" key="3">
    <source>
        <dbReference type="Proteomes" id="UP001498398"/>
    </source>
</evidence>